<dbReference type="Gene3D" id="3.30.1490.20">
    <property type="entry name" value="ATP-grasp fold, A domain"/>
    <property type="match status" value="1"/>
</dbReference>
<dbReference type="InterPro" id="IPR013815">
    <property type="entry name" value="ATP_grasp_subdomain_1"/>
</dbReference>
<dbReference type="PANTHER" id="PTHR38147:SF1">
    <property type="entry name" value="5-FORMAMINOIMIDAZOLE-4-CARBOXAMIDE-1-(BETA)-D-RIBOFURANOSYL 5'-MONOPHOSPHATE SYNTHETASE"/>
    <property type="match status" value="1"/>
</dbReference>
<comment type="cofactor">
    <cofactor evidence="2">
        <name>Mg(2+)</name>
        <dbReference type="ChEBI" id="CHEBI:18420"/>
    </cofactor>
</comment>
<dbReference type="AlphaFoldDB" id="E6PEB4"/>
<dbReference type="InterPro" id="IPR009720">
    <property type="entry name" value="IMP_biosynth_PurP_C"/>
</dbReference>
<keyword evidence="4" id="KW-0479">Metal-binding</keyword>
<organism evidence="12">
    <name type="scientific">mine drainage metagenome</name>
    <dbReference type="NCBI Taxonomy" id="410659"/>
    <lineage>
        <taxon>unclassified sequences</taxon>
        <taxon>metagenomes</taxon>
        <taxon>ecological metagenomes</taxon>
    </lineage>
</organism>
<evidence type="ECO:0000256" key="6">
    <source>
        <dbReference type="ARBA" id="ARBA00022755"/>
    </source>
</evidence>
<evidence type="ECO:0000256" key="5">
    <source>
        <dbReference type="ARBA" id="ARBA00022741"/>
    </source>
</evidence>
<sequence>MAHFTSVEETLQGYDLDALTICSIGSHSALEVAAGARMRGFRNLVVTAKGRERTYTEHYRRREAPIPRGCVDDVIELDSFADLLDERVQRELLSRNVIFCANRSFEVYLHQRFSYDEIERRMLVPFFGNRYLLRAEERDEAGNQYALLAKAGIRHPRQFASPEEIDCLVMVKAPHARVRFERAFFLCASPAQYREVSTRLIAEGILDESGLAGAVIEEFALGPSINLNFFYSPMLGELELLGTDTRRQTNLEGFRNVPPSVYDQLRDVPMRLEEAGHIAATLTESTLEAAFGMGERFVAAARDTLPPGTIGPFALQCAIVAGPPKEFICYDVSLRIPGSPGTRFTPYSSYRWGRDVSVGERIAMEIEFARDAGRMAEVLT</sequence>
<proteinExistence type="predicted"/>
<evidence type="ECO:0000256" key="4">
    <source>
        <dbReference type="ARBA" id="ARBA00022723"/>
    </source>
</evidence>
<dbReference type="SUPFAM" id="SSF52440">
    <property type="entry name" value="PreATP-grasp domain"/>
    <property type="match status" value="1"/>
</dbReference>
<dbReference type="InterPro" id="IPR016185">
    <property type="entry name" value="PreATP-grasp_dom_sf"/>
</dbReference>
<keyword evidence="5" id="KW-0547">Nucleotide-binding</keyword>
<dbReference type="PIRSF" id="PIRSF004602">
    <property type="entry name" value="ATPgrasp_PurP"/>
    <property type="match status" value="1"/>
</dbReference>
<dbReference type="GO" id="GO:0006188">
    <property type="term" value="P:IMP biosynthetic process"/>
    <property type="evidence" value="ECO:0007669"/>
    <property type="project" value="InterPro"/>
</dbReference>
<keyword evidence="7" id="KW-0067">ATP-binding</keyword>
<evidence type="ECO:0000259" key="10">
    <source>
        <dbReference type="Pfam" id="PF06849"/>
    </source>
</evidence>
<gene>
    <name evidence="12" type="ORF">CARN1_0430</name>
</gene>
<feature type="domain" description="IMP biosynthesis enzyme PurP N-terminal" evidence="10">
    <location>
        <begin position="21"/>
        <end position="159"/>
    </location>
</feature>
<keyword evidence="6" id="KW-0658">Purine biosynthesis</keyword>
<dbReference type="InterPro" id="IPR023656">
    <property type="entry name" value="IMP_biosynth_PurP"/>
</dbReference>
<dbReference type="PANTHER" id="PTHR38147">
    <property type="entry name" value="5-FORMAMINOIMIDAZOLE-4-CARBOXAMIDE-1-(BETA)-D-RIBOFURANOSYL 5'-MONOPHOSPHATE SYNTHETASE-RELATED"/>
    <property type="match status" value="1"/>
</dbReference>
<keyword evidence="3" id="KW-0436">Ligase</keyword>
<dbReference type="GO" id="GO:0005524">
    <property type="term" value="F:ATP binding"/>
    <property type="evidence" value="ECO:0007669"/>
    <property type="project" value="UniProtKB-KW"/>
</dbReference>
<dbReference type="GO" id="GO:0000287">
    <property type="term" value="F:magnesium ion binding"/>
    <property type="evidence" value="ECO:0007669"/>
    <property type="project" value="InterPro"/>
</dbReference>
<comment type="caution">
    <text evidence="12">The sequence shown here is derived from an EMBL/GenBank/DDBJ whole genome shotgun (WGS) entry which is preliminary data.</text>
</comment>
<feature type="domain" description="IMP biosynthesis enzyme PurP C-terminal" evidence="11">
    <location>
        <begin position="193"/>
        <end position="380"/>
    </location>
</feature>
<evidence type="ECO:0000256" key="7">
    <source>
        <dbReference type="ARBA" id="ARBA00022840"/>
    </source>
</evidence>
<dbReference type="EMBL" id="CABL01000003">
    <property type="protein sequence ID" value="CBH74799.1"/>
    <property type="molecule type" value="Genomic_DNA"/>
</dbReference>
<dbReference type="Pfam" id="PF06849">
    <property type="entry name" value="DUF1246"/>
    <property type="match status" value="1"/>
</dbReference>
<evidence type="ECO:0008006" key="13">
    <source>
        <dbReference type="Google" id="ProtNLM"/>
    </source>
</evidence>
<evidence type="ECO:0000259" key="11">
    <source>
        <dbReference type="Pfam" id="PF06973"/>
    </source>
</evidence>
<evidence type="ECO:0000256" key="3">
    <source>
        <dbReference type="ARBA" id="ARBA00022598"/>
    </source>
</evidence>
<evidence type="ECO:0000256" key="2">
    <source>
        <dbReference type="ARBA" id="ARBA00001946"/>
    </source>
</evidence>
<evidence type="ECO:0000256" key="8">
    <source>
        <dbReference type="ARBA" id="ARBA00022842"/>
    </source>
</evidence>
<dbReference type="SUPFAM" id="SSF56059">
    <property type="entry name" value="Glutathione synthetase ATP-binding domain-like"/>
    <property type="match status" value="1"/>
</dbReference>
<evidence type="ECO:0000256" key="1">
    <source>
        <dbReference type="ARBA" id="ARBA00001936"/>
    </source>
</evidence>
<protein>
    <recommendedName>
        <fullName evidence="13">5-formaminoimidazole-4-carboxamide-1-(Beta)-D-ribofuranosyl 5'-monophosphate synthetase</fullName>
    </recommendedName>
</protein>
<evidence type="ECO:0000256" key="9">
    <source>
        <dbReference type="ARBA" id="ARBA00023211"/>
    </source>
</evidence>
<keyword evidence="8" id="KW-0460">Magnesium</keyword>
<comment type="cofactor">
    <cofactor evidence="1">
        <name>Mn(2+)</name>
        <dbReference type="ChEBI" id="CHEBI:29035"/>
    </cofactor>
</comment>
<dbReference type="GO" id="GO:0016879">
    <property type="term" value="F:ligase activity, forming carbon-nitrogen bonds"/>
    <property type="evidence" value="ECO:0007669"/>
    <property type="project" value="InterPro"/>
</dbReference>
<dbReference type="Gene3D" id="3.40.50.20">
    <property type="match status" value="1"/>
</dbReference>
<reference evidence="12" key="1">
    <citation type="submission" date="2009-10" db="EMBL/GenBank/DDBJ databases">
        <title>Diversity of trophic interactions inside an arsenic-rich microbial ecosystem.</title>
        <authorList>
            <person name="Bertin P.N."/>
            <person name="Heinrich-Salmeron A."/>
            <person name="Pelletier E."/>
            <person name="Goulhen-Chollet F."/>
            <person name="Arsene-Ploetze F."/>
            <person name="Gallien S."/>
            <person name="Calteau A."/>
            <person name="Vallenet D."/>
            <person name="Casiot C."/>
            <person name="Chane-Woon-Ming B."/>
            <person name="Giloteaux L."/>
            <person name="Barakat M."/>
            <person name="Bonnefoy V."/>
            <person name="Bruneel O."/>
            <person name="Chandler M."/>
            <person name="Cleiss J."/>
            <person name="Duran R."/>
            <person name="Elbaz-Poulichet F."/>
            <person name="Fonknechten N."/>
            <person name="Lauga B."/>
            <person name="Mornico D."/>
            <person name="Ortet P."/>
            <person name="Schaeffer C."/>
            <person name="Siguier P."/>
            <person name="Alexander Thil Smith A."/>
            <person name="Van Dorsselaer A."/>
            <person name="Weissenbach J."/>
            <person name="Medigue C."/>
            <person name="Le Paslier D."/>
        </authorList>
    </citation>
    <scope>NUCLEOTIDE SEQUENCE</scope>
</reference>
<evidence type="ECO:0000313" key="12">
    <source>
        <dbReference type="EMBL" id="CBH74799.1"/>
    </source>
</evidence>
<dbReference type="InterPro" id="IPR010672">
    <property type="entry name" value="IMP_biosynth_PurP_N"/>
</dbReference>
<dbReference type="Pfam" id="PF06973">
    <property type="entry name" value="DUF1297"/>
    <property type="match status" value="1"/>
</dbReference>
<keyword evidence="9" id="KW-0464">Manganese</keyword>
<accession>E6PEB4</accession>
<name>E6PEB4_9ZZZZ</name>
<dbReference type="Gene3D" id="3.30.470.20">
    <property type="entry name" value="ATP-grasp fold, B domain"/>
    <property type="match status" value="1"/>
</dbReference>